<feature type="transmembrane region" description="Helical" evidence="8">
    <location>
        <begin position="53"/>
        <end position="72"/>
    </location>
</feature>
<gene>
    <name evidence="9" type="ORF">MSPICULIGERA_LOCUS24842</name>
</gene>
<reference evidence="9" key="1">
    <citation type="submission" date="2023-06" db="EMBL/GenBank/DDBJ databases">
        <authorList>
            <person name="Delattre M."/>
        </authorList>
    </citation>
    <scope>NUCLEOTIDE SEQUENCE</scope>
    <source>
        <strain evidence="9">AF72</strain>
    </source>
</reference>
<dbReference type="InterPro" id="IPR037272">
    <property type="entry name" value="SNS_sf"/>
</dbReference>
<name>A0AA36DFS6_9BILA</name>
<dbReference type="InterPro" id="IPR000175">
    <property type="entry name" value="Na/ntran_symport"/>
</dbReference>
<comment type="caution">
    <text evidence="9">The sequence shown here is derived from an EMBL/GenBank/DDBJ whole genome shotgun (WGS) entry which is preliminary data.</text>
</comment>
<dbReference type="EMBL" id="CATQJA010002709">
    <property type="protein sequence ID" value="CAJ0586860.1"/>
    <property type="molecule type" value="Genomic_DNA"/>
</dbReference>
<keyword evidence="6 8" id="KW-0472">Membrane</keyword>
<dbReference type="SUPFAM" id="SSF161070">
    <property type="entry name" value="SNF-like"/>
    <property type="match status" value="1"/>
</dbReference>
<feature type="transmembrane region" description="Helical" evidence="8">
    <location>
        <begin position="702"/>
        <end position="726"/>
    </location>
</feature>
<accession>A0AA36DFS6</accession>
<evidence type="ECO:0000256" key="4">
    <source>
        <dbReference type="ARBA" id="ARBA00022847"/>
    </source>
</evidence>
<keyword evidence="4" id="KW-0769">Symport</keyword>
<evidence type="ECO:0000256" key="1">
    <source>
        <dbReference type="ARBA" id="ARBA00004141"/>
    </source>
</evidence>
<evidence type="ECO:0000256" key="8">
    <source>
        <dbReference type="SAM" id="Phobius"/>
    </source>
</evidence>
<feature type="transmembrane region" description="Helical" evidence="8">
    <location>
        <begin position="631"/>
        <end position="650"/>
    </location>
</feature>
<keyword evidence="10" id="KW-1185">Reference proteome</keyword>
<dbReference type="PANTHER" id="PTHR11616">
    <property type="entry name" value="SODIUM/CHLORIDE DEPENDENT TRANSPORTER"/>
    <property type="match status" value="1"/>
</dbReference>
<evidence type="ECO:0000256" key="6">
    <source>
        <dbReference type="ARBA" id="ARBA00023136"/>
    </source>
</evidence>
<evidence type="ECO:0000256" key="2">
    <source>
        <dbReference type="ARBA" id="ARBA00022448"/>
    </source>
</evidence>
<feature type="transmembrane region" description="Helical" evidence="8">
    <location>
        <begin position="393"/>
        <end position="411"/>
    </location>
</feature>
<keyword evidence="5 8" id="KW-1133">Transmembrane helix</keyword>
<dbReference type="PANTHER" id="PTHR11616:SF240">
    <property type="entry name" value="BLOATED TUBULES, ISOFORM B-RELATED"/>
    <property type="match status" value="1"/>
</dbReference>
<keyword evidence="3 8" id="KW-0812">Transmembrane</keyword>
<feature type="transmembrane region" description="Helical" evidence="8">
    <location>
        <begin position="466"/>
        <end position="487"/>
    </location>
</feature>
<evidence type="ECO:0000256" key="3">
    <source>
        <dbReference type="ARBA" id="ARBA00022692"/>
    </source>
</evidence>
<feature type="transmembrane region" description="Helical" evidence="8">
    <location>
        <begin position="362"/>
        <end position="381"/>
    </location>
</feature>
<evidence type="ECO:0000313" key="9">
    <source>
        <dbReference type="EMBL" id="CAJ0586860.1"/>
    </source>
</evidence>
<dbReference type="GO" id="GO:0015375">
    <property type="term" value="F:glycine:sodium symporter activity"/>
    <property type="evidence" value="ECO:0007669"/>
    <property type="project" value="TreeGrafter"/>
</dbReference>
<feature type="transmembrane region" description="Helical" evidence="8">
    <location>
        <begin position="423"/>
        <end position="445"/>
    </location>
</feature>
<feature type="transmembrane region" description="Helical" evidence="8">
    <location>
        <begin position="171"/>
        <end position="194"/>
    </location>
</feature>
<feature type="transmembrane region" description="Helical" evidence="8">
    <location>
        <begin position="527"/>
        <end position="546"/>
    </location>
</feature>
<sequence length="767" mass="85718">MVAAQCPANSGDVAAPKNLKFTLHSGPRWKVSLPLSLCLTVGTLSRKGPVRTYAGLTPLVAGIGWALTIHIIERMLVQTLRGAQTLLYLIFSLRWKLDWAIDCEHSYNTRLCNPFNDKNATHAEYHHYPDNFWPAQEFNRYLIRGNPIDNNNLSNVWEPNEWYFGRSYEKFFLTLPSLPLMLANGVIWVLIYALVVRFPQDLNKFLTRFCIVLPVILYFVVLSGTALGGISYQSTEEAVPREEVEKVPLDFWTDLKGFYRSTIAAVDYSTAFTGIGLLVVSRLDPGSPPVLAWILVPLMMIVPTMLSLLVAGCEGHISKLQPAYKTYGSIDETYSFDVIPVCLATSTFGSGLAVLFYLAHLFYASIGPLIIYTLFLHSAFSEQFVILESHLQSYYGLFMALTTGFAAILFMPLGTKIAAFFDYASQSSIVHLIIYATIFFVYGWQTLETDISLVAVETTSGSMWRYFLGPTSPIYTMLLFTVVPMFLCTKGVAVYDLLIGGNDVLKHIDAGTQFITAPLFIRRICGYGIMLAPLLVILAFAAHAMLSAKIRSLSLGQALKPSSDWLSHQVMQHRPKPYSLAYTIFNNIRGPTYRTYLLVILILELFFFLVLACLLFGQLYQVWTGTMLGSANYRTIVLLLLLSLHAIALIEMRAAYNFWDDPARLTVYIAVATLQMAFLNGYMWMLAFNHSWGGDLSSTGPIFLLVVNTAFRSACICAAIAVRAHIREAARPSRVRDATEIYASDGPPEVEMDAEDDLPIFTRAPSL</sequence>
<dbReference type="Pfam" id="PF00209">
    <property type="entry name" value="SNF"/>
    <property type="match status" value="1"/>
</dbReference>
<keyword evidence="7" id="KW-1015">Disulfide bond</keyword>
<protein>
    <submittedName>
        <fullName evidence="9">Uncharacterized protein</fullName>
    </submittedName>
</protein>
<feature type="transmembrane region" description="Helical" evidence="8">
    <location>
        <begin position="206"/>
        <end position="230"/>
    </location>
</feature>
<feature type="disulfide bond" evidence="7">
    <location>
        <begin position="103"/>
        <end position="112"/>
    </location>
</feature>
<comment type="subcellular location">
    <subcellularLocation>
        <location evidence="1">Membrane</location>
        <topology evidence="1">Multi-pass membrane protein</topology>
    </subcellularLocation>
</comment>
<dbReference type="GO" id="GO:0005886">
    <property type="term" value="C:plasma membrane"/>
    <property type="evidence" value="ECO:0007669"/>
    <property type="project" value="TreeGrafter"/>
</dbReference>
<evidence type="ECO:0000256" key="7">
    <source>
        <dbReference type="PIRSR" id="PIRSR600175-2"/>
    </source>
</evidence>
<feature type="transmembrane region" description="Helical" evidence="8">
    <location>
        <begin position="596"/>
        <end position="619"/>
    </location>
</feature>
<feature type="non-terminal residue" evidence="9">
    <location>
        <position position="1"/>
    </location>
</feature>
<feature type="transmembrane region" description="Helical" evidence="8">
    <location>
        <begin position="290"/>
        <end position="313"/>
    </location>
</feature>
<evidence type="ECO:0000256" key="5">
    <source>
        <dbReference type="ARBA" id="ARBA00022989"/>
    </source>
</evidence>
<organism evidence="9 10">
    <name type="scientific">Mesorhabditis spiculigera</name>
    <dbReference type="NCBI Taxonomy" id="96644"/>
    <lineage>
        <taxon>Eukaryota</taxon>
        <taxon>Metazoa</taxon>
        <taxon>Ecdysozoa</taxon>
        <taxon>Nematoda</taxon>
        <taxon>Chromadorea</taxon>
        <taxon>Rhabditida</taxon>
        <taxon>Rhabditina</taxon>
        <taxon>Rhabditomorpha</taxon>
        <taxon>Rhabditoidea</taxon>
        <taxon>Rhabditidae</taxon>
        <taxon>Mesorhabditinae</taxon>
        <taxon>Mesorhabditis</taxon>
    </lineage>
</organism>
<evidence type="ECO:0000313" key="10">
    <source>
        <dbReference type="Proteomes" id="UP001177023"/>
    </source>
</evidence>
<keyword evidence="2" id="KW-0813">Transport</keyword>
<proteinExistence type="predicted"/>
<dbReference type="Proteomes" id="UP001177023">
    <property type="component" value="Unassembled WGS sequence"/>
</dbReference>
<feature type="transmembrane region" description="Helical" evidence="8">
    <location>
        <begin position="662"/>
        <end position="682"/>
    </location>
</feature>
<dbReference type="AlphaFoldDB" id="A0AA36DFS6"/>